<evidence type="ECO:0000313" key="1">
    <source>
        <dbReference type="EMBL" id="KEI16799.1"/>
    </source>
</evidence>
<evidence type="ECO:0000313" key="2">
    <source>
        <dbReference type="Proteomes" id="UP000027770"/>
    </source>
</evidence>
<gene>
    <name evidence="1" type="ORF">Z959_08900</name>
</gene>
<reference evidence="1 2" key="1">
    <citation type="submission" date="2014-02" db="EMBL/GenBank/DDBJ databases">
        <title>Plasmidome dynamics in the species complex Clostridium novyi sensu lato converts strains of independent lineages into distinctly different pathogens.</title>
        <authorList>
            <person name="Skarin H."/>
            <person name="Segerman B."/>
        </authorList>
    </citation>
    <scope>NUCLEOTIDE SEQUENCE [LARGE SCALE GENOMIC DNA]</scope>
    <source>
        <strain evidence="1 2">ATCC 27606</strain>
    </source>
</reference>
<dbReference type="Proteomes" id="UP000027770">
    <property type="component" value="Unassembled WGS sequence"/>
</dbReference>
<dbReference type="AlphaFoldDB" id="A0AA40IUH5"/>
<comment type="caution">
    <text evidence="1">The sequence shown here is derived from an EMBL/GenBank/DDBJ whole genome shotgun (WGS) entry which is preliminary data.</text>
</comment>
<proteinExistence type="predicted"/>
<sequence length="179" mass="19278">MLENLLLKTGINNIVSISKEATTDTTLTGTTPQTKTLETLSINLNNINSSILLTGVINFSITDEDTVTATNIGPLTLEISRTFNGNTTLILSQNFVINSVEYLAGIGSFQHFKFHWLDLNPTSSLCSNTCTNLSDDCPAANITYTFNLSTTGLGSATQSAGVVIGDYYSLNLIEMPKQI</sequence>
<organism evidence="1 2">
    <name type="scientific">Clostridium novyi B str. ATCC 27606</name>
    <dbReference type="NCBI Taxonomy" id="1443123"/>
    <lineage>
        <taxon>Bacteria</taxon>
        <taxon>Bacillati</taxon>
        <taxon>Bacillota</taxon>
        <taxon>Clostridia</taxon>
        <taxon>Eubacteriales</taxon>
        <taxon>Clostridiaceae</taxon>
        <taxon>Clostridium</taxon>
    </lineage>
</organism>
<dbReference type="EMBL" id="JENW01000042">
    <property type="protein sequence ID" value="KEI16799.1"/>
    <property type="molecule type" value="Genomic_DNA"/>
</dbReference>
<dbReference type="RefSeq" id="WP_039218672.1">
    <property type="nucleotide sequence ID" value="NZ_JENW01000042.1"/>
</dbReference>
<name>A0AA40IUH5_CLONO</name>
<keyword evidence="2" id="KW-1185">Reference proteome</keyword>
<accession>A0AA40IUH5</accession>
<protein>
    <submittedName>
        <fullName evidence="1">Uncharacterized protein</fullName>
    </submittedName>
</protein>